<dbReference type="AlphaFoldDB" id="E4Z760"/>
<proteinExistence type="predicted"/>
<name>E4Z760_OIKDI</name>
<reference evidence="1" key="1">
    <citation type="journal article" date="2010" name="Science">
        <title>Plasticity of animal genome architecture unmasked by rapid evolution of a pelagic tunicate.</title>
        <authorList>
            <person name="Denoeud F."/>
            <person name="Henriet S."/>
            <person name="Mungpakdee S."/>
            <person name="Aury J.M."/>
            <person name="Da Silva C."/>
            <person name="Brinkmann H."/>
            <person name="Mikhaleva J."/>
            <person name="Olsen L.C."/>
            <person name="Jubin C."/>
            <person name="Canestro C."/>
            <person name="Bouquet J.M."/>
            <person name="Danks G."/>
            <person name="Poulain J."/>
            <person name="Campsteijn C."/>
            <person name="Adamski M."/>
            <person name="Cross I."/>
            <person name="Yadetie F."/>
            <person name="Muffato M."/>
            <person name="Louis A."/>
            <person name="Butcher S."/>
            <person name="Tsagkogeorga G."/>
            <person name="Konrad A."/>
            <person name="Singh S."/>
            <person name="Jensen M.F."/>
            <person name="Cong E.H."/>
            <person name="Eikeseth-Otteraa H."/>
            <person name="Noel B."/>
            <person name="Anthouard V."/>
            <person name="Porcel B.M."/>
            <person name="Kachouri-Lafond R."/>
            <person name="Nishino A."/>
            <person name="Ugolini M."/>
            <person name="Chourrout P."/>
            <person name="Nishida H."/>
            <person name="Aasland R."/>
            <person name="Huzurbazar S."/>
            <person name="Westhof E."/>
            <person name="Delsuc F."/>
            <person name="Lehrach H."/>
            <person name="Reinhardt R."/>
            <person name="Weissenbach J."/>
            <person name="Roy S.W."/>
            <person name="Artiguenave F."/>
            <person name="Postlethwait J.H."/>
            <person name="Manak J.R."/>
            <person name="Thompson E.M."/>
            <person name="Jaillon O."/>
            <person name="Du Pasquier L."/>
            <person name="Boudinot P."/>
            <person name="Liberles D.A."/>
            <person name="Volff J.N."/>
            <person name="Philippe H."/>
            <person name="Lenhard B."/>
            <person name="Roest Crollius H."/>
            <person name="Wincker P."/>
            <person name="Chourrout D."/>
        </authorList>
    </citation>
    <scope>NUCLEOTIDE SEQUENCE [LARGE SCALE GENOMIC DNA]</scope>
</reference>
<sequence>VLRTGRCAPVVDRYAASLFGCFGCWVLRAGCRELVVDY</sequence>
<accession>E4Z760</accession>
<feature type="non-terminal residue" evidence="1">
    <location>
        <position position="1"/>
    </location>
</feature>
<gene>
    <name evidence="1" type="ORF">GSOID_T00028147001</name>
</gene>
<organism evidence="1">
    <name type="scientific">Oikopleura dioica</name>
    <name type="common">Tunicate</name>
    <dbReference type="NCBI Taxonomy" id="34765"/>
    <lineage>
        <taxon>Eukaryota</taxon>
        <taxon>Metazoa</taxon>
        <taxon>Chordata</taxon>
        <taxon>Tunicata</taxon>
        <taxon>Appendicularia</taxon>
        <taxon>Copelata</taxon>
        <taxon>Oikopleuridae</taxon>
        <taxon>Oikopleura</taxon>
    </lineage>
</organism>
<dbReference type="Proteomes" id="UP000011014">
    <property type="component" value="Unassembled WGS sequence"/>
</dbReference>
<protein>
    <submittedName>
        <fullName evidence="1">Uncharacterized protein</fullName>
    </submittedName>
</protein>
<evidence type="ECO:0000313" key="1">
    <source>
        <dbReference type="EMBL" id="CBY43538.1"/>
    </source>
</evidence>
<dbReference type="EMBL" id="FN658361">
    <property type="protein sequence ID" value="CBY43538.1"/>
    <property type="molecule type" value="Genomic_DNA"/>
</dbReference>